<dbReference type="SMART" id="SM00448">
    <property type="entry name" value="REC"/>
    <property type="match status" value="1"/>
</dbReference>
<dbReference type="InterPro" id="IPR011006">
    <property type="entry name" value="CheY-like_superfamily"/>
</dbReference>
<keyword evidence="7" id="KW-1185">Reference proteome</keyword>
<dbReference type="Pfam" id="PF00486">
    <property type="entry name" value="Trans_reg_C"/>
    <property type="match status" value="1"/>
</dbReference>
<dbReference type="Gene3D" id="6.10.250.690">
    <property type="match status" value="1"/>
</dbReference>
<dbReference type="InterPro" id="IPR016032">
    <property type="entry name" value="Sig_transdc_resp-reg_C-effctor"/>
</dbReference>
<feature type="domain" description="Response regulatory" evidence="4">
    <location>
        <begin position="5"/>
        <end position="118"/>
    </location>
</feature>
<dbReference type="InterPro" id="IPR001789">
    <property type="entry name" value="Sig_transdc_resp-reg_receiver"/>
</dbReference>
<protein>
    <submittedName>
        <fullName evidence="6">Response regulator</fullName>
    </submittedName>
</protein>
<feature type="domain" description="OmpR/PhoB-type" evidence="5">
    <location>
        <begin position="136"/>
        <end position="234"/>
    </location>
</feature>
<keyword evidence="2" id="KW-0597">Phosphoprotein</keyword>
<dbReference type="PROSITE" id="PS50110">
    <property type="entry name" value="RESPONSE_REGULATORY"/>
    <property type="match status" value="1"/>
</dbReference>
<evidence type="ECO:0000256" key="2">
    <source>
        <dbReference type="PROSITE-ProRule" id="PRU00169"/>
    </source>
</evidence>
<dbReference type="PROSITE" id="PS51755">
    <property type="entry name" value="OMPR_PHOB"/>
    <property type="match status" value="1"/>
</dbReference>
<dbReference type="PANTHER" id="PTHR48111">
    <property type="entry name" value="REGULATOR OF RPOS"/>
    <property type="match status" value="1"/>
</dbReference>
<name>A0ABS7EER1_9GAMM</name>
<evidence type="ECO:0000256" key="3">
    <source>
        <dbReference type="PROSITE-ProRule" id="PRU01091"/>
    </source>
</evidence>
<dbReference type="InterPro" id="IPR036388">
    <property type="entry name" value="WH-like_DNA-bd_sf"/>
</dbReference>
<dbReference type="InterPro" id="IPR001867">
    <property type="entry name" value="OmpR/PhoB-type_DNA-bd"/>
</dbReference>
<feature type="modified residue" description="4-aspartylphosphate" evidence="2">
    <location>
        <position position="54"/>
    </location>
</feature>
<evidence type="ECO:0000313" key="7">
    <source>
        <dbReference type="Proteomes" id="UP001166251"/>
    </source>
</evidence>
<reference evidence="6" key="1">
    <citation type="submission" date="2021-07" db="EMBL/GenBank/DDBJ databases">
        <title>Neiella marina sp. nov., isolated from the intestinal content of sea cucumber Apostichopus japonicus.</title>
        <authorList>
            <person name="Bai X."/>
        </authorList>
    </citation>
    <scope>NUCLEOTIDE SEQUENCE</scope>
    <source>
        <strain evidence="6">126</strain>
    </source>
</reference>
<accession>A0ABS7EER1</accession>
<evidence type="ECO:0000259" key="4">
    <source>
        <dbReference type="PROSITE" id="PS50110"/>
    </source>
</evidence>
<organism evidence="6 7">
    <name type="scientific">Neiella holothuriorum</name>
    <dbReference type="NCBI Taxonomy" id="2870530"/>
    <lineage>
        <taxon>Bacteria</taxon>
        <taxon>Pseudomonadati</taxon>
        <taxon>Pseudomonadota</taxon>
        <taxon>Gammaproteobacteria</taxon>
        <taxon>Alteromonadales</taxon>
        <taxon>Echinimonadaceae</taxon>
        <taxon>Neiella</taxon>
    </lineage>
</organism>
<evidence type="ECO:0000259" key="5">
    <source>
        <dbReference type="PROSITE" id="PS51755"/>
    </source>
</evidence>
<dbReference type="EMBL" id="JAHZSS010000003">
    <property type="protein sequence ID" value="MBW8190177.1"/>
    <property type="molecule type" value="Genomic_DNA"/>
</dbReference>
<feature type="DNA-binding region" description="OmpR/PhoB-type" evidence="3">
    <location>
        <begin position="136"/>
        <end position="234"/>
    </location>
</feature>
<sequence length="234" mass="26755">MSQPLVFIVEDEQKIAQVLVDYLEQSNYQTTTFYSGEGVVGAVRDQKPDFIILDVMLPVVDGLTLCKDIRKFSQVPIMMLTARVDEIDRLLGLEFGADDYVCKPFLPREVVARVKTILRRIEHTSELANSEQSQSQKVMRYREVVLDADQFRCEVAGNTVILTPVEFALLQTMLAKPGRVFSRELLMRACYDDMRVVSNRTIDSHIKNLRKKIDAESDEDDLIHSIYGLGYKVE</sequence>
<keyword evidence="1 3" id="KW-0238">DNA-binding</keyword>
<gene>
    <name evidence="6" type="ORF">K0504_03935</name>
</gene>
<dbReference type="Pfam" id="PF00072">
    <property type="entry name" value="Response_reg"/>
    <property type="match status" value="1"/>
</dbReference>
<dbReference type="RefSeq" id="WP_220102860.1">
    <property type="nucleotide sequence ID" value="NZ_JAHZSS010000003.1"/>
</dbReference>
<dbReference type="InterPro" id="IPR039420">
    <property type="entry name" value="WalR-like"/>
</dbReference>
<dbReference type="SUPFAM" id="SSF52172">
    <property type="entry name" value="CheY-like"/>
    <property type="match status" value="1"/>
</dbReference>
<dbReference type="Gene3D" id="1.10.10.10">
    <property type="entry name" value="Winged helix-like DNA-binding domain superfamily/Winged helix DNA-binding domain"/>
    <property type="match status" value="1"/>
</dbReference>
<evidence type="ECO:0000256" key="1">
    <source>
        <dbReference type="ARBA" id="ARBA00023125"/>
    </source>
</evidence>
<dbReference type="Proteomes" id="UP001166251">
    <property type="component" value="Unassembled WGS sequence"/>
</dbReference>
<proteinExistence type="predicted"/>
<dbReference type="SUPFAM" id="SSF46894">
    <property type="entry name" value="C-terminal effector domain of the bipartite response regulators"/>
    <property type="match status" value="1"/>
</dbReference>
<comment type="caution">
    <text evidence="6">The sequence shown here is derived from an EMBL/GenBank/DDBJ whole genome shotgun (WGS) entry which is preliminary data.</text>
</comment>
<dbReference type="PANTHER" id="PTHR48111:SF59">
    <property type="entry name" value="TRANSCRIPTIONAL REGULATORY PROTEIN BAER"/>
    <property type="match status" value="1"/>
</dbReference>
<dbReference type="SMART" id="SM00862">
    <property type="entry name" value="Trans_reg_C"/>
    <property type="match status" value="1"/>
</dbReference>
<evidence type="ECO:0000313" key="6">
    <source>
        <dbReference type="EMBL" id="MBW8190177.1"/>
    </source>
</evidence>
<dbReference type="CDD" id="cd00383">
    <property type="entry name" value="trans_reg_C"/>
    <property type="match status" value="1"/>
</dbReference>
<dbReference type="Gene3D" id="3.40.50.2300">
    <property type="match status" value="1"/>
</dbReference>